<keyword evidence="1" id="KW-0472">Membrane</keyword>
<keyword evidence="1" id="KW-1133">Transmembrane helix</keyword>
<dbReference type="Proteomes" id="UP000198619">
    <property type="component" value="Unassembled WGS sequence"/>
</dbReference>
<evidence type="ECO:0000313" key="3">
    <source>
        <dbReference type="Proteomes" id="UP000198619"/>
    </source>
</evidence>
<evidence type="ECO:0000256" key="1">
    <source>
        <dbReference type="SAM" id="Phobius"/>
    </source>
</evidence>
<protein>
    <submittedName>
        <fullName evidence="2">Stage III sporulation protein AF</fullName>
    </submittedName>
</protein>
<dbReference type="RefSeq" id="WP_090039159.1">
    <property type="nucleotide sequence ID" value="NZ_FOKI01000005.1"/>
</dbReference>
<reference evidence="2 3" key="1">
    <citation type="submission" date="2016-10" db="EMBL/GenBank/DDBJ databases">
        <authorList>
            <person name="de Groot N.N."/>
        </authorList>
    </citation>
    <scope>NUCLEOTIDE SEQUENCE [LARGE SCALE GENOMIC DNA]</scope>
    <source>
        <strain evidence="2 3">DSM 12271</strain>
    </source>
</reference>
<organism evidence="2 3">
    <name type="scientific">Clostridium frigidicarnis</name>
    <dbReference type="NCBI Taxonomy" id="84698"/>
    <lineage>
        <taxon>Bacteria</taxon>
        <taxon>Bacillati</taxon>
        <taxon>Bacillota</taxon>
        <taxon>Clostridia</taxon>
        <taxon>Eubacteriales</taxon>
        <taxon>Clostridiaceae</taxon>
        <taxon>Clostridium</taxon>
    </lineage>
</organism>
<dbReference type="STRING" id="84698.SAMN04488528_100578"/>
<keyword evidence="3" id="KW-1185">Reference proteome</keyword>
<dbReference type="AlphaFoldDB" id="A0A1I0WI18"/>
<gene>
    <name evidence="2" type="ORF">SAMN04488528_100578</name>
</gene>
<name>A0A1I0WI18_9CLOT</name>
<feature type="transmembrane region" description="Helical" evidence="1">
    <location>
        <begin position="6"/>
        <end position="25"/>
    </location>
</feature>
<accession>A0A1I0WI18</accession>
<feature type="transmembrane region" description="Helical" evidence="1">
    <location>
        <begin position="37"/>
        <end position="55"/>
    </location>
</feature>
<evidence type="ECO:0000313" key="2">
    <source>
        <dbReference type="EMBL" id="SFA87760.1"/>
    </source>
</evidence>
<dbReference type="Pfam" id="PF09581">
    <property type="entry name" value="Spore_III_AF"/>
    <property type="match status" value="1"/>
</dbReference>
<sequence length="195" mass="22488">MESLKSWITTICVAVIFITAVEMILPDNSLKKYSKFVLGLILMTVILNPILKIFTHDNLELQGYFDKYEDMISNSSEENKKSKEKNIESTLKNFETNISKSCEKLLKDKYPKDNFNVQVKADYDGKNFSVSKVDVGFEKDSYIKPIEKVEINTNSSVDYSKQPNEYTEKEKSISIYVSENLNIEEKQVCVYKLGK</sequence>
<proteinExistence type="predicted"/>
<dbReference type="NCBIfam" id="TIGR02896">
    <property type="entry name" value="spore_III_AF"/>
    <property type="match status" value="1"/>
</dbReference>
<dbReference type="EMBL" id="FOKI01000005">
    <property type="protein sequence ID" value="SFA87760.1"/>
    <property type="molecule type" value="Genomic_DNA"/>
</dbReference>
<dbReference type="InterPro" id="IPR014245">
    <property type="entry name" value="Spore_III_AF"/>
</dbReference>
<dbReference type="OrthoDB" id="2375554at2"/>
<keyword evidence="1" id="KW-0812">Transmembrane</keyword>